<evidence type="ECO:0000259" key="1">
    <source>
        <dbReference type="Pfam" id="PF08241"/>
    </source>
</evidence>
<name>A0ABZ3FQF1_9ACTN</name>
<dbReference type="EMBL" id="CP154795">
    <property type="protein sequence ID" value="XAN08311.1"/>
    <property type="molecule type" value="Genomic_DNA"/>
</dbReference>
<gene>
    <name evidence="2" type="ORF">AADG42_13715</name>
</gene>
<feature type="domain" description="Methyltransferase type 11" evidence="1">
    <location>
        <begin position="45"/>
        <end position="143"/>
    </location>
</feature>
<dbReference type="InterPro" id="IPR029063">
    <property type="entry name" value="SAM-dependent_MTases_sf"/>
</dbReference>
<dbReference type="GO" id="GO:0032259">
    <property type="term" value="P:methylation"/>
    <property type="evidence" value="ECO:0007669"/>
    <property type="project" value="UniProtKB-KW"/>
</dbReference>
<protein>
    <submittedName>
        <fullName evidence="2">Methyltransferase domain-containing protein</fullName>
    </submittedName>
</protein>
<evidence type="ECO:0000313" key="3">
    <source>
        <dbReference type="Proteomes" id="UP001442841"/>
    </source>
</evidence>
<dbReference type="SUPFAM" id="SSF53335">
    <property type="entry name" value="S-adenosyl-L-methionine-dependent methyltransferases"/>
    <property type="match status" value="1"/>
</dbReference>
<keyword evidence="3" id="KW-1185">Reference proteome</keyword>
<accession>A0ABZ3FQF1</accession>
<evidence type="ECO:0000313" key="2">
    <source>
        <dbReference type="EMBL" id="XAN08311.1"/>
    </source>
</evidence>
<dbReference type="Gene3D" id="3.40.50.150">
    <property type="entry name" value="Vaccinia Virus protein VP39"/>
    <property type="match status" value="1"/>
</dbReference>
<reference evidence="2 3" key="1">
    <citation type="submission" date="2024-04" db="EMBL/GenBank/DDBJ databases">
        <title>Isolation of an actinomycete strain from pig manure.</title>
        <authorList>
            <person name="Gong T."/>
            <person name="Yu Z."/>
            <person name="An M."/>
            <person name="Wei C."/>
            <person name="Yang W."/>
            <person name="Liu L."/>
        </authorList>
    </citation>
    <scope>NUCLEOTIDE SEQUENCE [LARGE SCALE GENOMIC DNA]</scope>
    <source>
        <strain evidence="2 3">ZF39</strain>
    </source>
</reference>
<keyword evidence="2" id="KW-0808">Transferase</keyword>
<dbReference type="Proteomes" id="UP001442841">
    <property type="component" value="Chromosome"/>
</dbReference>
<keyword evidence="2" id="KW-0489">Methyltransferase</keyword>
<dbReference type="InterPro" id="IPR013216">
    <property type="entry name" value="Methyltransf_11"/>
</dbReference>
<dbReference type="GO" id="GO:0008168">
    <property type="term" value="F:methyltransferase activity"/>
    <property type="evidence" value="ECO:0007669"/>
    <property type="project" value="UniProtKB-KW"/>
</dbReference>
<dbReference type="PANTHER" id="PTHR43861">
    <property type="entry name" value="TRANS-ACONITATE 2-METHYLTRANSFERASE-RELATED"/>
    <property type="match status" value="1"/>
</dbReference>
<dbReference type="Pfam" id="PF08241">
    <property type="entry name" value="Methyltransf_11"/>
    <property type="match status" value="1"/>
</dbReference>
<organism evidence="2 3">
    <name type="scientific">Ammonicoccus fulvus</name>
    <dbReference type="NCBI Taxonomy" id="3138240"/>
    <lineage>
        <taxon>Bacteria</taxon>
        <taxon>Bacillati</taxon>
        <taxon>Actinomycetota</taxon>
        <taxon>Actinomycetes</taxon>
        <taxon>Propionibacteriales</taxon>
        <taxon>Propionibacteriaceae</taxon>
        <taxon>Ammonicoccus</taxon>
    </lineage>
</organism>
<proteinExistence type="predicted"/>
<sequence length="243" mass="25268">MSEFQQVGAGNRRAAARRRRSIAQQWLNELLVTQLDLRGSGLNVVDLGGGTGGIAAALAEAGHTVVVVDPSPDALAAAERRAAEAGLADRITALQGDTTTLSEVVPAGSVDVIVCHLVLERCDNVPESLQAMAAALKPGGLLSFVIAQRLPKVLKLAETGQIELAEQLLDDPGILDRTALIDFLGDGGWQVLAEHGVGVIADRIPESAAEGRAEELLELEAAAAGQPAYLESATRLHVLAARG</sequence>
<dbReference type="RefSeq" id="WP_425309766.1">
    <property type="nucleotide sequence ID" value="NZ_CP154795.1"/>
</dbReference>